<evidence type="ECO:0000313" key="17">
    <source>
        <dbReference type="Proteomes" id="UP000799640"/>
    </source>
</evidence>
<dbReference type="GO" id="GO:0046872">
    <property type="term" value="F:metal ion binding"/>
    <property type="evidence" value="ECO:0007669"/>
    <property type="project" value="UniProtKB-KW"/>
</dbReference>
<evidence type="ECO:0000313" key="16">
    <source>
        <dbReference type="EMBL" id="KAF2401842.1"/>
    </source>
</evidence>
<keyword evidence="17" id="KW-1185">Reference proteome</keyword>
<sequence length="135" mass="14991">MANLNFAFSSAKPRDIKEIQFGLLSPEDVKGMSVVHILYPETMDDQKQRPREQGLGDTRLGSIDRAFSCATCGENMQECPGHFGHIELAVPVFHVGYIRKIQKILETVCHNCGKILVDNVSCPLQGDMLALSNCR</sequence>
<evidence type="ECO:0000256" key="1">
    <source>
        <dbReference type="ARBA" id="ARBA00004123"/>
    </source>
</evidence>
<evidence type="ECO:0000259" key="15">
    <source>
        <dbReference type="Pfam" id="PF04997"/>
    </source>
</evidence>
<dbReference type="GO" id="GO:0003677">
    <property type="term" value="F:DNA binding"/>
    <property type="evidence" value="ECO:0007669"/>
    <property type="project" value="UniProtKB-KW"/>
</dbReference>
<evidence type="ECO:0000256" key="6">
    <source>
        <dbReference type="ARBA" id="ARBA00022679"/>
    </source>
</evidence>
<evidence type="ECO:0000256" key="7">
    <source>
        <dbReference type="ARBA" id="ARBA00022695"/>
    </source>
</evidence>
<protein>
    <recommendedName>
        <fullName evidence="4">DNA-directed RNA polymerase II subunit RPB1</fullName>
        <ecNumber evidence="3">2.7.7.6</ecNumber>
    </recommendedName>
    <alternativeName>
        <fullName evidence="14">DNA-directed RNA polymerase II subunit rpb1</fullName>
    </alternativeName>
</protein>
<dbReference type="GO" id="GO:0003899">
    <property type="term" value="F:DNA-directed RNA polymerase activity"/>
    <property type="evidence" value="ECO:0007669"/>
    <property type="project" value="UniProtKB-EC"/>
</dbReference>
<comment type="similarity">
    <text evidence="2">Belongs to the RNA polymerase beta' chain family.</text>
</comment>
<evidence type="ECO:0000256" key="14">
    <source>
        <dbReference type="ARBA" id="ARBA00073930"/>
    </source>
</evidence>
<dbReference type="GO" id="GO:0006351">
    <property type="term" value="P:DNA-templated transcription"/>
    <property type="evidence" value="ECO:0007669"/>
    <property type="project" value="InterPro"/>
</dbReference>
<dbReference type="PANTHER" id="PTHR19376">
    <property type="entry name" value="DNA-DIRECTED RNA POLYMERASE"/>
    <property type="match status" value="1"/>
</dbReference>
<dbReference type="SUPFAM" id="SSF64484">
    <property type="entry name" value="beta and beta-prime subunits of DNA dependent RNA-polymerase"/>
    <property type="match status" value="1"/>
</dbReference>
<dbReference type="AlphaFoldDB" id="A0A6G1I0R1"/>
<dbReference type="EC" id="2.7.7.6" evidence="3"/>
<keyword evidence="10" id="KW-0460">Magnesium</keyword>
<dbReference type="OrthoDB" id="4087442at2759"/>
<evidence type="ECO:0000256" key="2">
    <source>
        <dbReference type="ARBA" id="ARBA00006460"/>
    </source>
</evidence>
<keyword evidence="6" id="KW-0808">Transferase</keyword>
<organism evidence="16 17">
    <name type="scientific">Trichodelitschia bisporula</name>
    <dbReference type="NCBI Taxonomy" id="703511"/>
    <lineage>
        <taxon>Eukaryota</taxon>
        <taxon>Fungi</taxon>
        <taxon>Dikarya</taxon>
        <taxon>Ascomycota</taxon>
        <taxon>Pezizomycotina</taxon>
        <taxon>Dothideomycetes</taxon>
        <taxon>Dothideomycetes incertae sedis</taxon>
        <taxon>Phaeotrichales</taxon>
        <taxon>Phaeotrichaceae</taxon>
        <taxon>Trichodelitschia</taxon>
    </lineage>
</organism>
<comment type="subcellular location">
    <subcellularLocation>
        <location evidence="1">Nucleus</location>
    </subcellularLocation>
</comment>
<dbReference type="FunFam" id="4.10.860.120:FF:000003">
    <property type="entry name" value="DNA-directed RNA polymerase subunit"/>
    <property type="match status" value="1"/>
</dbReference>
<feature type="domain" description="RNA polymerase Rpb1" evidence="15">
    <location>
        <begin position="14"/>
        <end position="119"/>
    </location>
</feature>
<dbReference type="GO" id="GO:0005665">
    <property type="term" value="C:RNA polymerase II, core complex"/>
    <property type="evidence" value="ECO:0007669"/>
    <property type="project" value="TreeGrafter"/>
</dbReference>
<dbReference type="EMBL" id="ML996692">
    <property type="protein sequence ID" value="KAF2401842.1"/>
    <property type="molecule type" value="Genomic_DNA"/>
</dbReference>
<dbReference type="PANTHER" id="PTHR19376:SF37">
    <property type="entry name" value="DNA-DIRECTED RNA POLYMERASE II SUBUNIT RPB1"/>
    <property type="match status" value="1"/>
</dbReference>
<proteinExistence type="inferred from homology"/>
<name>A0A6G1I0R1_9PEZI</name>
<evidence type="ECO:0000256" key="3">
    <source>
        <dbReference type="ARBA" id="ARBA00012418"/>
    </source>
</evidence>
<keyword evidence="9" id="KW-0862">Zinc</keyword>
<dbReference type="Gene3D" id="4.10.860.120">
    <property type="entry name" value="RNA polymerase II, clamp domain"/>
    <property type="match status" value="1"/>
</dbReference>
<evidence type="ECO:0000256" key="4">
    <source>
        <dbReference type="ARBA" id="ARBA00016625"/>
    </source>
</evidence>
<accession>A0A6G1I0R1</accession>
<dbReference type="InterPro" id="IPR007080">
    <property type="entry name" value="RNA_pol_Rpb1_1"/>
</dbReference>
<evidence type="ECO:0000256" key="9">
    <source>
        <dbReference type="ARBA" id="ARBA00022833"/>
    </source>
</evidence>
<evidence type="ECO:0000256" key="10">
    <source>
        <dbReference type="ARBA" id="ARBA00022842"/>
    </source>
</evidence>
<keyword evidence="7" id="KW-0548">Nucleotidyltransferase</keyword>
<gene>
    <name evidence="16" type="ORF">EJ06DRAFT_528989</name>
</gene>
<keyword evidence="12" id="KW-0804">Transcription</keyword>
<evidence type="ECO:0000256" key="8">
    <source>
        <dbReference type="ARBA" id="ARBA00022723"/>
    </source>
</evidence>
<reference evidence="16" key="1">
    <citation type="journal article" date="2020" name="Stud. Mycol.">
        <title>101 Dothideomycetes genomes: a test case for predicting lifestyles and emergence of pathogens.</title>
        <authorList>
            <person name="Haridas S."/>
            <person name="Albert R."/>
            <person name="Binder M."/>
            <person name="Bloem J."/>
            <person name="Labutti K."/>
            <person name="Salamov A."/>
            <person name="Andreopoulos B."/>
            <person name="Baker S."/>
            <person name="Barry K."/>
            <person name="Bills G."/>
            <person name="Bluhm B."/>
            <person name="Cannon C."/>
            <person name="Castanera R."/>
            <person name="Culley D."/>
            <person name="Daum C."/>
            <person name="Ezra D."/>
            <person name="Gonzalez J."/>
            <person name="Henrissat B."/>
            <person name="Kuo A."/>
            <person name="Liang C."/>
            <person name="Lipzen A."/>
            <person name="Lutzoni F."/>
            <person name="Magnuson J."/>
            <person name="Mondo S."/>
            <person name="Nolan M."/>
            <person name="Ohm R."/>
            <person name="Pangilinan J."/>
            <person name="Park H.-J."/>
            <person name="Ramirez L."/>
            <person name="Alfaro M."/>
            <person name="Sun H."/>
            <person name="Tritt A."/>
            <person name="Yoshinaga Y."/>
            <person name="Zwiers L.-H."/>
            <person name="Turgeon B."/>
            <person name="Goodwin S."/>
            <person name="Spatafora J."/>
            <person name="Crous P."/>
            <person name="Grigoriev I."/>
        </authorList>
    </citation>
    <scope>NUCLEOTIDE SEQUENCE</scope>
    <source>
        <strain evidence="16">CBS 262.69</strain>
    </source>
</reference>
<dbReference type="InterPro" id="IPR045867">
    <property type="entry name" value="DNA-dir_RpoC_beta_prime"/>
</dbReference>
<dbReference type="Pfam" id="PF04997">
    <property type="entry name" value="RNA_pol_Rpb1_1"/>
    <property type="match status" value="1"/>
</dbReference>
<dbReference type="InterPro" id="IPR044893">
    <property type="entry name" value="RNA_pol_Rpb1_clamp_domain"/>
</dbReference>
<keyword evidence="8" id="KW-0479">Metal-binding</keyword>
<evidence type="ECO:0000256" key="5">
    <source>
        <dbReference type="ARBA" id="ARBA00022478"/>
    </source>
</evidence>
<evidence type="ECO:0000256" key="13">
    <source>
        <dbReference type="ARBA" id="ARBA00048552"/>
    </source>
</evidence>
<keyword evidence="11" id="KW-0238">DNA-binding</keyword>
<comment type="catalytic activity">
    <reaction evidence="13">
        <text>RNA(n) + a ribonucleoside 5'-triphosphate = RNA(n+1) + diphosphate</text>
        <dbReference type="Rhea" id="RHEA:21248"/>
        <dbReference type="Rhea" id="RHEA-COMP:14527"/>
        <dbReference type="Rhea" id="RHEA-COMP:17342"/>
        <dbReference type="ChEBI" id="CHEBI:33019"/>
        <dbReference type="ChEBI" id="CHEBI:61557"/>
        <dbReference type="ChEBI" id="CHEBI:140395"/>
        <dbReference type="EC" id="2.7.7.6"/>
    </reaction>
</comment>
<keyword evidence="5" id="KW-0240">DNA-directed RNA polymerase</keyword>
<evidence type="ECO:0000256" key="12">
    <source>
        <dbReference type="ARBA" id="ARBA00023163"/>
    </source>
</evidence>
<evidence type="ECO:0000256" key="11">
    <source>
        <dbReference type="ARBA" id="ARBA00023125"/>
    </source>
</evidence>
<dbReference type="Proteomes" id="UP000799640">
    <property type="component" value="Unassembled WGS sequence"/>
</dbReference>